<dbReference type="PANTHER" id="PTHR11695">
    <property type="entry name" value="ALCOHOL DEHYDROGENASE RELATED"/>
    <property type="match status" value="1"/>
</dbReference>
<dbReference type="CDD" id="cd05289">
    <property type="entry name" value="MDR_like_2"/>
    <property type="match status" value="1"/>
</dbReference>
<sequence>MKALRMTQYGEVDGSLEFQVVDKPSPKADEVLIRVQAASVNPIDNKILRGDFKSFSKVSFPAGIGRDVSGEVVSTGEEVTHFRPGDHVFARVGEEHVGTIAEYITVQVSHLARKPQNLSHQEAASIPLVGLTSYQALVQVAGLKQGEKVLIHAGSGGIGSMAIQLAKSFGAYVVTTTSTANVGWVKELGADLVIDYKKENYLDQLSEIDVVYDTLGGEYTLDAFKVLKPGGRVVSIVGDLDPQAAEELGLNWLIRKLLALKSRKVMKAAKAKSALYRMVLMQANGEQLRELGNLYQDNIISPVIDKTYSFEQSKEAFSYLASGRAKGKVIISMEEPATA</sequence>
<evidence type="ECO:0000259" key="2">
    <source>
        <dbReference type="SMART" id="SM00829"/>
    </source>
</evidence>
<dbReference type="Gene3D" id="3.90.180.10">
    <property type="entry name" value="Medium-chain alcohol dehydrogenases, catalytic domain"/>
    <property type="match status" value="1"/>
</dbReference>
<organism evidence="3 4">
    <name type="scientific">Microbulbifer epialgicus</name>
    <dbReference type="NCBI Taxonomy" id="393907"/>
    <lineage>
        <taxon>Bacteria</taxon>
        <taxon>Pseudomonadati</taxon>
        <taxon>Pseudomonadota</taxon>
        <taxon>Gammaproteobacteria</taxon>
        <taxon>Cellvibrionales</taxon>
        <taxon>Microbulbiferaceae</taxon>
        <taxon>Microbulbifer</taxon>
    </lineage>
</organism>
<keyword evidence="4" id="KW-1185">Reference proteome</keyword>
<name>A0ABV4P0N6_9GAMM</name>
<dbReference type="EMBL" id="JBGMEK010000029">
    <property type="protein sequence ID" value="MFA0811936.1"/>
    <property type="molecule type" value="Genomic_DNA"/>
</dbReference>
<dbReference type="InterPro" id="IPR050700">
    <property type="entry name" value="YIM1/Zinc_Alcohol_DH_Fams"/>
</dbReference>
<accession>A0ABV4P0N6</accession>
<proteinExistence type="predicted"/>
<dbReference type="PROSITE" id="PS01162">
    <property type="entry name" value="QOR_ZETA_CRYSTAL"/>
    <property type="match status" value="1"/>
</dbReference>
<reference evidence="3 4" key="1">
    <citation type="submission" date="2024-08" db="EMBL/GenBank/DDBJ databases">
        <authorList>
            <person name="Ishaq N."/>
        </authorList>
    </citation>
    <scope>NUCLEOTIDE SEQUENCE [LARGE SCALE GENOMIC DNA]</scope>
    <source>
        <strain evidence="3 4">DSM 18651</strain>
    </source>
</reference>
<dbReference type="SMART" id="SM00829">
    <property type="entry name" value="PKS_ER"/>
    <property type="match status" value="1"/>
</dbReference>
<evidence type="ECO:0000313" key="3">
    <source>
        <dbReference type="EMBL" id="MFA0811936.1"/>
    </source>
</evidence>
<keyword evidence="1 3" id="KW-0560">Oxidoreductase</keyword>
<comment type="caution">
    <text evidence="3">The sequence shown here is derived from an EMBL/GenBank/DDBJ whole genome shotgun (WGS) entry which is preliminary data.</text>
</comment>
<dbReference type="InterPro" id="IPR036291">
    <property type="entry name" value="NAD(P)-bd_dom_sf"/>
</dbReference>
<dbReference type="SUPFAM" id="SSF50129">
    <property type="entry name" value="GroES-like"/>
    <property type="match status" value="1"/>
</dbReference>
<protein>
    <submittedName>
        <fullName evidence="3">NADP-dependent oxidoreductase</fullName>
        <ecNumber evidence="3">1.-.-.-</ecNumber>
    </submittedName>
</protein>
<dbReference type="InterPro" id="IPR013154">
    <property type="entry name" value="ADH-like_N"/>
</dbReference>
<dbReference type="Gene3D" id="3.40.50.720">
    <property type="entry name" value="NAD(P)-binding Rossmann-like Domain"/>
    <property type="match status" value="1"/>
</dbReference>
<dbReference type="InterPro" id="IPR011032">
    <property type="entry name" value="GroES-like_sf"/>
</dbReference>
<dbReference type="InterPro" id="IPR002364">
    <property type="entry name" value="Quin_OxRdtase/zeta-crystal_CS"/>
</dbReference>
<dbReference type="SUPFAM" id="SSF51735">
    <property type="entry name" value="NAD(P)-binding Rossmann-fold domains"/>
    <property type="match status" value="1"/>
</dbReference>
<gene>
    <name evidence="3" type="ORF">ACCI49_13530</name>
</gene>
<dbReference type="Pfam" id="PF08240">
    <property type="entry name" value="ADH_N"/>
    <property type="match status" value="1"/>
</dbReference>
<dbReference type="PANTHER" id="PTHR11695:SF294">
    <property type="entry name" value="RETICULON-4-INTERACTING PROTEIN 1, MITOCHONDRIAL"/>
    <property type="match status" value="1"/>
</dbReference>
<dbReference type="GO" id="GO:0016491">
    <property type="term" value="F:oxidoreductase activity"/>
    <property type="evidence" value="ECO:0007669"/>
    <property type="project" value="UniProtKB-KW"/>
</dbReference>
<evidence type="ECO:0000256" key="1">
    <source>
        <dbReference type="ARBA" id="ARBA00023002"/>
    </source>
</evidence>
<feature type="domain" description="Enoyl reductase (ER)" evidence="2">
    <location>
        <begin position="14"/>
        <end position="331"/>
    </location>
</feature>
<dbReference type="Proteomes" id="UP001569428">
    <property type="component" value="Unassembled WGS sequence"/>
</dbReference>
<dbReference type="RefSeq" id="WP_371839546.1">
    <property type="nucleotide sequence ID" value="NZ_JBGMEK010000029.1"/>
</dbReference>
<dbReference type="InterPro" id="IPR020843">
    <property type="entry name" value="ER"/>
</dbReference>
<dbReference type="Pfam" id="PF13602">
    <property type="entry name" value="ADH_zinc_N_2"/>
    <property type="match status" value="1"/>
</dbReference>
<dbReference type="EC" id="1.-.-.-" evidence="3"/>
<evidence type="ECO:0000313" key="4">
    <source>
        <dbReference type="Proteomes" id="UP001569428"/>
    </source>
</evidence>